<gene>
    <name evidence="1" type="ORF">N4J17_02460</name>
</gene>
<keyword evidence="2" id="KW-1185">Reference proteome</keyword>
<reference evidence="1 2" key="1">
    <citation type="submission" date="2022-09" db="EMBL/GenBank/DDBJ databases">
        <authorList>
            <person name="Giprobiosintez L."/>
        </authorList>
    </citation>
    <scope>NUCLEOTIDE SEQUENCE [LARGE SCALE GENOMIC DNA]</scope>
    <source>
        <strain evidence="2">VKPM-B-12549 (GBS-15)</strain>
    </source>
</reference>
<dbReference type="Proteomes" id="UP001359308">
    <property type="component" value="Chromosome"/>
</dbReference>
<sequence length="203" mass="22273">MKTRQKTRAHLAWAAARLMAEQGIDNPQLALNKAVARFGPIDKHRLPEPEEIDAALIEYNRLFRPATQNAELARQRVLALEAMEFLAEFDPRLTGAALEGTAGRHSVITLQVFADAPEEVMRKLLDAHLPFRETSCRCRLRGENTAFPALSFYVDETPMELCIFPATPAGRAAAAGNREGAASIRELRTLLGKPAGTGNGERG</sequence>
<dbReference type="EMBL" id="CP104311">
    <property type="protein sequence ID" value="WWF02502.1"/>
    <property type="molecule type" value="Genomic_DNA"/>
</dbReference>
<evidence type="ECO:0000313" key="1">
    <source>
        <dbReference type="EMBL" id="WWF02502.1"/>
    </source>
</evidence>
<accession>A0ABZ2F5J7</accession>
<proteinExistence type="predicted"/>
<evidence type="ECO:0000313" key="2">
    <source>
        <dbReference type="Proteomes" id="UP001359308"/>
    </source>
</evidence>
<organism evidence="1 2">
    <name type="scientific">Methylococcus capsulatus</name>
    <dbReference type="NCBI Taxonomy" id="414"/>
    <lineage>
        <taxon>Bacteria</taxon>
        <taxon>Pseudomonadati</taxon>
        <taxon>Pseudomonadota</taxon>
        <taxon>Gammaproteobacteria</taxon>
        <taxon>Methylococcales</taxon>
        <taxon>Methylococcaceae</taxon>
        <taxon>Methylococcus</taxon>
    </lineage>
</organism>
<protein>
    <submittedName>
        <fullName evidence="1">Uncharacterized protein</fullName>
    </submittedName>
</protein>
<name>A0ABZ2F5J7_METCP</name>
<dbReference type="RefSeq" id="WP_277458151.1">
    <property type="nucleotide sequence ID" value="NZ_CP104311.1"/>
</dbReference>